<dbReference type="EMBL" id="CAEZTC010000091">
    <property type="protein sequence ID" value="CAB4560707.1"/>
    <property type="molecule type" value="Genomic_DNA"/>
</dbReference>
<dbReference type="PIRSF" id="PIRSF016838">
    <property type="entry name" value="PafC"/>
    <property type="match status" value="1"/>
</dbReference>
<dbReference type="InterPro" id="IPR057727">
    <property type="entry name" value="WCX_dom"/>
</dbReference>
<dbReference type="Pfam" id="PF25583">
    <property type="entry name" value="WCX"/>
    <property type="match status" value="1"/>
</dbReference>
<dbReference type="InterPro" id="IPR051534">
    <property type="entry name" value="CBASS_pafABC_assoc_protein"/>
</dbReference>
<dbReference type="InterPro" id="IPR026881">
    <property type="entry name" value="WYL_dom"/>
</dbReference>
<dbReference type="Pfam" id="PF19187">
    <property type="entry name" value="HTH_PafC"/>
    <property type="match status" value="1"/>
</dbReference>
<reference evidence="4" key="1">
    <citation type="submission" date="2020-05" db="EMBL/GenBank/DDBJ databases">
        <authorList>
            <person name="Chiriac C."/>
            <person name="Salcher M."/>
            <person name="Ghai R."/>
            <person name="Kavagutti S V."/>
        </authorList>
    </citation>
    <scope>NUCLEOTIDE SEQUENCE</scope>
</reference>
<feature type="domain" description="WCX" evidence="3">
    <location>
        <begin position="236"/>
        <end position="308"/>
    </location>
</feature>
<gene>
    <name evidence="4" type="ORF">UFOPK1572_00813</name>
</gene>
<accession>A0A6J6D9Y1</accession>
<organism evidence="4">
    <name type="scientific">freshwater metagenome</name>
    <dbReference type="NCBI Taxonomy" id="449393"/>
    <lineage>
        <taxon>unclassified sequences</taxon>
        <taxon>metagenomes</taxon>
        <taxon>ecological metagenomes</taxon>
    </lineage>
</organism>
<dbReference type="PANTHER" id="PTHR34580:SF1">
    <property type="entry name" value="PROTEIN PAFC"/>
    <property type="match status" value="1"/>
</dbReference>
<evidence type="ECO:0000259" key="1">
    <source>
        <dbReference type="Pfam" id="PF13280"/>
    </source>
</evidence>
<dbReference type="PROSITE" id="PS52050">
    <property type="entry name" value="WYL"/>
    <property type="match status" value="1"/>
</dbReference>
<proteinExistence type="predicted"/>
<dbReference type="InterPro" id="IPR043839">
    <property type="entry name" value="PafC_HTH"/>
</dbReference>
<dbReference type="InterPro" id="IPR028349">
    <property type="entry name" value="PafC-like"/>
</dbReference>
<dbReference type="PANTHER" id="PTHR34580">
    <property type="match status" value="1"/>
</dbReference>
<evidence type="ECO:0000259" key="3">
    <source>
        <dbReference type="Pfam" id="PF25583"/>
    </source>
</evidence>
<evidence type="ECO:0000313" key="4">
    <source>
        <dbReference type="EMBL" id="CAB4560707.1"/>
    </source>
</evidence>
<name>A0A6J6D9Y1_9ZZZZ</name>
<protein>
    <submittedName>
        <fullName evidence="4">Unannotated protein</fullName>
    </submittedName>
</protein>
<feature type="domain" description="PafC HTH" evidence="2">
    <location>
        <begin position="13"/>
        <end position="125"/>
    </location>
</feature>
<dbReference type="Pfam" id="PF13280">
    <property type="entry name" value="WYL"/>
    <property type="match status" value="1"/>
</dbReference>
<dbReference type="AlphaFoldDB" id="A0A6J6D9Y1"/>
<evidence type="ECO:0000259" key="2">
    <source>
        <dbReference type="Pfam" id="PF19187"/>
    </source>
</evidence>
<feature type="domain" description="WYL" evidence="1">
    <location>
        <begin position="142"/>
        <end position="207"/>
    </location>
</feature>
<sequence length="317" mass="35544">MSGTRGPRSAEARVKGLLVMLPWLMKREKVKISDMAAQFSLSEADLIEDLELAAMCGLPPYTPLELTEVYIDEDYVLVGPNKYFERRLELTASEAFGLSLLAAAAEDVPGFSRDKELKSALKKLRKVLGEGVVDVDVEAPEFLEIVTECATSGERLDIVYWTPGRNEESRRRITVRSVFTDKGHWYVSADDDASGSSRHFRVDRIRAGEKTGEFVAVRVDNVTIPTWFANAEGKTVAVLEIEPRASWIVETYPCQKVEELDNGNMRVELVVTSEHWLSRLLLRGGDAVKVISRETLVDVRRRVAKEMLALYESKSSS</sequence>